<accession>A0A250WP26</accession>
<keyword evidence="3" id="KW-1185">Reference proteome</keyword>
<dbReference type="Gene3D" id="1.10.287.2900">
    <property type="match status" value="1"/>
</dbReference>
<name>A0A250WP26_9CHLO</name>
<organism evidence="2 3">
    <name type="scientific">Chlamydomonas eustigma</name>
    <dbReference type="NCBI Taxonomy" id="1157962"/>
    <lineage>
        <taxon>Eukaryota</taxon>
        <taxon>Viridiplantae</taxon>
        <taxon>Chlorophyta</taxon>
        <taxon>core chlorophytes</taxon>
        <taxon>Chlorophyceae</taxon>
        <taxon>CS clade</taxon>
        <taxon>Chlamydomonadales</taxon>
        <taxon>Chlamydomonadaceae</taxon>
        <taxon>Chlamydomonas</taxon>
    </lineage>
</organism>
<gene>
    <name evidence="2" type="ORF">CEUSTIGMA_g29.t1</name>
</gene>
<dbReference type="AlphaFoldDB" id="A0A250WP26"/>
<dbReference type="InterPro" id="IPR012891">
    <property type="entry name" value="GCK_dom"/>
</dbReference>
<proteinExistence type="predicted"/>
<dbReference type="EMBL" id="BEGY01000001">
    <property type="protein sequence ID" value="GAX72573.1"/>
    <property type="molecule type" value="Genomic_DNA"/>
</dbReference>
<dbReference type="Proteomes" id="UP000232323">
    <property type="component" value="Unassembled WGS sequence"/>
</dbReference>
<evidence type="ECO:0000313" key="2">
    <source>
        <dbReference type="EMBL" id="GAX72573.1"/>
    </source>
</evidence>
<evidence type="ECO:0000313" key="3">
    <source>
        <dbReference type="Proteomes" id="UP000232323"/>
    </source>
</evidence>
<comment type="caution">
    <text evidence="2">The sequence shown here is derived from an EMBL/GenBank/DDBJ whole genome shotgun (WGS) entry which is preliminary data.</text>
</comment>
<dbReference type="OrthoDB" id="522768at2759"/>
<sequence length="130" mass="14111">MAQKCKLKSKTELVNCNIEINILNTAETVSIDTSKQEDPSDECPVCALFKEGGCNKQFDEFMDCGIEAEKGSREYQECVKLFDAMRACMELNPTVFGPLLGDVGMAATAETAEGVANASGTDDAKNSKRR</sequence>
<dbReference type="Pfam" id="PF07802">
    <property type="entry name" value="GCK"/>
    <property type="match status" value="1"/>
</dbReference>
<feature type="domain" description="GCK" evidence="1">
    <location>
        <begin position="41"/>
        <end position="119"/>
    </location>
</feature>
<evidence type="ECO:0000259" key="1">
    <source>
        <dbReference type="SMART" id="SM01227"/>
    </source>
</evidence>
<dbReference type="SMART" id="SM01227">
    <property type="entry name" value="GCK"/>
    <property type="match status" value="1"/>
</dbReference>
<reference evidence="2 3" key="1">
    <citation type="submission" date="2017-08" db="EMBL/GenBank/DDBJ databases">
        <title>Acidophilic green algal genome provides insights into adaptation to an acidic environment.</title>
        <authorList>
            <person name="Hirooka S."/>
            <person name="Hirose Y."/>
            <person name="Kanesaki Y."/>
            <person name="Higuchi S."/>
            <person name="Fujiwara T."/>
            <person name="Onuma R."/>
            <person name="Era A."/>
            <person name="Ohbayashi R."/>
            <person name="Uzuka A."/>
            <person name="Nozaki H."/>
            <person name="Yoshikawa H."/>
            <person name="Miyagishima S.Y."/>
        </authorList>
    </citation>
    <scope>NUCLEOTIDE SEQUENCE [LARGE SCALE GENOMIC DNA]</scope>
    <source>
        <strain evidence="2 3">NIES-2499</strain>
    </source>
</reference>
<protein>
    <recommendedName>
        <fullName evidence="1">GCK domain-containing protein</fullName>
    </recommendedName>
</protein>